<feature type="domain" description="CAAX prenyl protease 2/Lysostaphin resistance protein A-like" evidence="3">
    <location>
        <begin position="104"/>
        <end position="202"/>
    </location>
</feature>
<reference evidence="4 5" key="1">
    <citation type="submission" date="2024-09" db="EMBL/GenBank/DDBJ databases">
        <authorList>
            <person name="Sun Q."/>
            <person name="Mori K."/>
        </authorList>
    </citation>
    <scope>NUCLEOTIDE SEQUENCE [LARGE SCALE GENOMIC DNA]</scope>
    <source>
        <strain evidence="4 5">TBRC 4576</strain>
    </source>
</reference>
<evidence type="ECO:0000313" key="5">
    <source>
        <dbReference type="Proteomes" id="UP001589691"/>
    </source>
</evidence>
<keyword evidence="5" id="KW-1185">Reference proteome</keyword>
<dbReference type="PANTHER" id="PTHR36435">
    <property type="entry name" value="SLR1288 PROTEIN"/>
    <property type="match status" value="1"/>
</dbReference>
<feature type="transmembrane region" description="Helical" evidence="2">
    <location>
        <begin position="109"/>
        <end position="132"/>
    </location>
</feature>
<evidence type="ECO:0000259" key="3">
    <source>
        <dbReference type="Pfam" id="PF02517"/>
    </source>
</evidence>
<feature type="transmembrane region" description="Helical" evidence="2">
    <location>
        <begin position="139"/>
        <end position="156"/>
    </location>
</feature>
<feature type="transmembrane region" description="Helical" evidence="2">
    <location>
        <begin position="224"/>
        <end position="243"/>
    </location>
</feature>
<keyword evidence="2" id="KW-0472">Membrane</keyword>
<feature type="transmembrane region" description="Helical" evidence="2">
    <location>
        <begin position="162"/>
        <end position="183"/>
    </location>
</feature>
<feature type="transmembrane region" description="Helical" evidence="2">
    <location>
        <begin position="12"/>
        <end position="34"/>
    </location>
</feature>
<accession>A0ABV5WU10</accession>
<keyword evidence="2" id="KW-1133">Transmembrane helix</keyword>
<dbReference type="EMBL" id="JBHLZY010000018">
    <property type="protein sequence ID" value="MFB9769628.1"/>
    <property type="molecule type" value="Genomic_DNA"/>
</dbReference>
<name>A0ABV5WU10_9LACO</name>
<dbReference type="InterPro" id="IPR003675">
    <property type="entry name" value="Rce1/LyrA-like_dom"/>
</dbReference>
<sequence>MHRIRRGIITALFLYLWVLALFFGVALLAGLNFIPASYNGIAQDAVVLLGVIAFNRWIAHVPVHWWNGRQLGTQLRQALPALIVVGVLCSANVAKLVHLPLSGLVVRYLGYVLLIGITEEYVFRGVLIPLLARTWPRRPLLVVLLSSALFGGLHLINSSHIALTYVLPQILFAMALGTFFAGLYVRTRNLLLPILLHAATDISVVVQLVEHPTSSANLNIEPQLSLIIAAVYGGLLVIALVVASRQVRGIQISTD</sequence>
<dbReference type="Proteomes" id="UP001589691">
    <property type="component" value="Unassembled WGS sequence"/>
</dbReference>
<protein>
    <submittedName>
        <fullName evidence="4">Lysostaphin resistance A-like protein</fullName>
    </submittedName>
</protein>
<feature type="transmembrane region" description="Helical" evidence="2">
    <location>
        <begin position="78"/>
        <end position="97"/>
    </location>
</feature>
<dbReference type="RefSeq" id="WP_137642970.1">
    <property type="nucleotide sequence ID" value="NZ_BJEA01000012.1"/>
</dbReference>
<evidence type="ECO:0000256" key="2">
    <source>
        <dbReference type="SAM" id="Phobius"/>
    </source>
</evidence>
<comment type="caution">
    <text evidence="4">The sequence shown here is derived from an EMBL/GenBank/DDBJ whole genome shotgun (WGS) entry which is preliminary data.</text>
</comment>
<dbReference type="Pfam" id="PF02517">
    <property type="entry name" value="Rce1-like"/>
    <property type="match status" value="1"/>
</dbReference>
<gene>
    <name evidence="4" type="ORF">ACFFLI_07095</name>
</gene>
<keyword evidence="2" id="KW-0812">Transmembrane</keyword>
<evidence type="ECO:0000313" key="4">
    <source>
        <dbReference type="EMBL" id="MFB9769628.1"/>
    </source>
</evidence>
<feature type="transmembrane region" description="Helical" evidence="2">
    <location>
        <begin position="46"/>
        <end position="66"/>
    </location>
</feature>
<dbReference type="PANTHER" id="PTHR36435:SF1">
    <property type="entry name" value="CAAX AMINO TERMINAL PROTEASE FAMILY PROTEIN"/>
    <property type="match status" value="1"/>
</dbReference>
<feature type="transmembrane region" description="Helical" evidence="2">
    <location>
        <begin position="190"/>
        <end position="209"/>
    </location>
</feature>
<comment type="similarity">
    <text evidence="1">Belongs to the UPF0177 family.</text>
</comment>
<proteinExistence type="inferred from homology"/>
<dbReference type="InterPro" id="IPR052710">
    <property type="entry name" value="CAAX_protease"/>
</dbReference>
<organism evidence="4 5">
    <name type="scientific">Lactiplantibacillus modestisalitolerans</name>
    <dbReference type="NCBI Taxonomy" id="1457219"/>
    <lineage>
        <taxon>Bacteria</taxon>
        <taxon>Bacillati</taxon>
        <taxon>Bacillota</taxon>
        <taxon>Bacilli</taxon>
        <taxon>Lactobacillales</taxon>
        <taxon>Lactobacillaceae</taxon>
        <taxon>Lactiplantibacillus</taxon>
    </lineage>
</organism>
<evidence type="ECO:0000256" key="1">
    <source>
        <dbReference type="ARBA" id="ARBA00009067"/>
    </source>
</evidence>